<keyword evidence="2" id="KW-1185">Reference proteome</keyword>
<dbReference type="Proteomes" id="UP001066276">
    <property type="component" value="Chromosome 2_1"/>
</dbReference>
<dbReference type="AlphaFoldDB" id="A0AAV7V8Q0"/>
<reference evidence="1" key="1">
    <citation type="journal article" date="2022" name="bioRxiv">
        <title>Sequencing and chromosome-scale assembly of the giantPleurodeles waltlgenome.</title>
        <authorList>
            <person name="Brown T."/>
            <person name="Elewa A."/>
            <person name="Iarovenko S."/>
            <person name="Subramanian E."/>
            <person name="Araus A.J."/>
            <person name="Petzold A."/>
            <person name="Susuki M."/>
            <person name="Suzuki K.-i.T."/>
            <person name="Hayashi T."/>
            <person name="Toyoda A."/>
            <person name="Oliveira C."/>
            <person name="Osipova E."/>
            <person name="Leigh N.D."/>
            <person name="Simon A."/>
            <person name="Yun M.H."/>
        </authorList>
    </citation>
    <scope>NUCLEOTIDE SEQUENCE</scope>
    <source>
        <strain evidence="1">20211129_DDA</strain>
        <tissue evidence="1">Liver</tissue>
    </source>
</reference>
<evidence type="ECO:0000313" key="2">
    <source>
        <dbReference type="Proteomes" id="UP001066276"/>
    </source>
</evidence>
<evidence type="ECO:0000313" key="1">
    <source>
        <dbReference type="EMBL" id="KAJ1197668.1"/>
    </source>
</evidence>
<name>A0AAV7V8Q0_PLEWA</name>
<sequence>MDACECSGGARAGSLRPERHTGSLALRTGPLGNVVPSGPVTRCGERKENGGKKSGERKKKWLVNFIASRLQRIVLLCSQILVATFLEVIPTYLRLQGHLIK</sequence>
<dbReference type="EMBL" id="JANPWB010000003">
    <property type="protein sequence ID" value="KAJ1197668.1"/>
    <property type="molecule type" value="Genomic_DNA"/>
</dbReference>
<accession>A0AAV7V8Q0</accession>
<comment type="caution">
    <text evidence="1">The sequence shown here is derived from an EMBL/GenBank/DDBJ whole genome shotgun (WGS) entry which is preliminary data.</text>
</comment>
<gene>
    <name evidence="1" type="ORF">NDU88_001524</name>
</gene>
<protein>
    <submittedName>
        <fullName evidence="1">Uncharacterized protein</fullName>
    </submittedName>
</protein>
<organism evidence="1 2">
    <name type="scientific">Pleurodeles waltl</name>
    <name type="common">Iberian ribbed newt</name>
    <dbReference type="NCBI Taxonomy" id="8319"/>
    <lineage>
        <taxon>Eukaryota</taxon>
        <taxon>Metazoa</taxon>
        <taxon>Chordata</taxon>
        <taxon>Craniata</taxon>
        <taxon>Vertebrata</taxon>
        <taxon>Euteleostomi</taxon>
        <taxon>Amphibia</taxon>
        <taxon>Batrachia</taxon>
        <taxon>Caudata</taxon>
        <taxon>Salamandroidea</taxon>
        <taxon>Salamandridae</taxon>
        <taxon>Pleurodelinae</taxon>
        <taxon>Pleurodeles</taxon>
    </lineage>
</organism>
<proteinExistence type="predicted"/>